<evidence type="ECO:0000256" key="10">
    <source>
        <dbReference type="RuleBase" id="RU367007"/>
    </source>
</evidence>
<protein>
    <recommendedName>
        <fullName evidence="9 10">Polyprenol-phosphate-mannose--protein mannosyltransferase</fullName>
        <ecNumber evidence="10">2.4.1.-</ecNumber>
    </recommendedName>
</protein>
<evidence type="ECO:0000256" key="2">
    <source>
        <dbReference type="ARBA" id="ARBA00004922"/>
    </source>
</evidence>
<name>A0A9D1L3V3_9BACT</name>
<feature type="transmembrane region" description="Helical" evidence="10">
    <location>
        <begin position="441"/>
        <end position="458"/>
    </location>
</feature>
<dbReference type="EMBL" id="DVML01000010">
    <property type="protein sequence ID" value="HIU22298.1"/>
    <property type="molecule type" value="Genomic_DNA"/>
</dbReference>
<dbReference type="PANTHER" id="PTHR10050:SF46">
    <property type="entry name" value="PROTEIN O-MANNOSYL-TRANSFERASE 2"/>
    <property type="match status" value="1"/>
</dbReference>
<keyword evidence="6 10" id="KW-0812">Transmembrane</keyword>
<evidence type="ECO:0000256" key="8">
    <source>
        <dbReference type="ARBA" id="ARBA00023136"/>
    </source>
</evidence>
<feature type="domain" description="ArnT-like N-terminal" evidence="11">
    <location>
        <begin position="208"/>
        <end position="368"/>
    </location>
</feature>
<dbReference type="InterPro" id="IPR032421">
    <property type="entry name" value="PMT_4TMC"/>
</dbReference>
<dbReference type="Pfam" id="PF02366">
    <property type="entry name" value="PMT"/>
    <property type="match status" value="1"/>
</dbReference>
<evidence type="ECO:0000256" key="1">
    <source>
        <dbReference type="ARBA" id="ARBA00004127"/>
    </source>
</evidence>
<keyword evidence="7 10" id="KW-1133">Transmembrane helix</keyword>
<dbReference type="Proteomes" id="UP000824087">
    <property type="component" value="Unassembled WGS sequence"/>
</dbReference>
<evidence type="ECO:0000256" key="5">
    <source>
        <dbReference type="ARBA" id="ARBA00022679"/>
    </source>
</evidence>
<comment type="similarity">
    <text evidence="3 10">Belongs to the glycosyltransferase 39 family.</text>
</comment>
<feature type="transmembrane region" description="Helical" evidence="10">
    <location>
        <begin position="298"/>
        <end position="314"/>
    </location>
</feature>
<keyword evidence="8 10" id="KW-0472">Membrane</keyword>
<organism evidence="13 14">
    <name type="scientific">Candidatus Fimihabitans intestinipullorum</name>
    <dbReference type="NCBI Taxonomy" id="2840820"/>
    <lineage>
        <taxon>Bacteria</taxon>
        <taxon>Bacillati</taxon>
        <taxon>Mycoplasmatota</taxon>
        <taxon>Mycoplasmatota incertae sedis</taxon>
        <taxon>Candidatus Fimihabitans</taxon>
    </lineage>
</organism>
<keyword evidence="4 10" id="KW-0328">Glycosyltransferase</keyword>
<feature type="transmembrane region" description="Helical" evidence="10">
    <location>
        <begin position="488"/>
        <end position="506"/>
    </location>
</feature>
<feature type="transmembrane region" description="Helical" evidence="10">
    <location>
        <begin position="349"/>
        <end position="372"/>
    </location>
</feature>
<dbReference type="InterPro" id="IPR003342">
    <property type="entry name" value="ArnT-like_N"/>
</dbReference>
<evidence type="ECO:0000313" key="14">
    <source>
        <dbReference type="Proteomes" id="UP000824087"/>
    </source>
</evidence>
<evidence type="ECO:0000313" key="13">
    <source>
        <dbReference type="EMBL" id="HIU22298.1"/>
    </source>
</evidence>
<evidence type="ECO:0000256" key="3">
    <source>
        <dbReference type="ARBA" id="ARBA00007222"/>
    </source>
</evidence>
<gene>
    <name evidence="13" type="ORF">IAD49_01815</name>
</gene>
<evidence type="ECO:0000259" key="12">
    <source>
        <dbReference type="Pfam" id="PF16192"/>
    </source>
</evidence>
<feature type="domain" description="Protein O-mannosyl-transferase C-terminal four TM" evidence="12">
    <location>
        <begin position="384"/>
        <end position="556"/>
    </location>
</feature>
<comment type="subcellular location">
    <subcellularLocation>
        <location evidence="10">Cell membrane</location>
    </subcellularLocation>
    <subcellularLocation>
        <location evidence="1">Endomembrane system</location>
        <topology evidence="1">Multi-pass membrane protein</topology>
    </subcellularLocation>
</comment>
<comment type="caution">
    <text evidence="13">The sequence shown here is derived from an EMBL/GenBank/DDBJ whole genome shotgun (WGS) entry which is preliminary data.</text>
</comment>
<proteinExistence type="inferred from homology"/>
<sequence>MRRVSEMWNRVSERLDRWDFLILFLIVLGYGIFSFWNLGSTKSPQTFYTFQNSNDEIIIELLKGEEYVTHVRYFVGEHPGMYNISISSDGEIYTMLPTESEKYVFTWNDIEIKERTKYIKIESVEEGSQIGEIQVYQSQNPLLTKVTGTDKLTDEKNTVPMEISYMNSAYFDEVYFARTAYDYANGLPAYEWVHPPLGKLIQAIPVSLFGMSPFTFRMMGNISGILLIVVMYCFAKNMFHHRSYALLAASFMMFDNFHFAQSRMGTVDTHLVLFILLSYWMMYRYIKLKDEDSFQRKLRTLFLCGLFISCAIATKWTGLFAGLGLAIIFFIRLYQTYRKKKWDKEGTQTIIFCCFVFVLLPLCIYIGSYFLFPKVSGHYVNNFSSLMDITQEVFEYHSSLKETHPFSSPWYTWPVMARPVWYYANTTGPHYQTISGIGNPLIWWGGIIALLAYVMSYIKERKKEIPVCLIAIGCLFFSYIPITRDMFLYHYFPVLPFIMLLLVWFVQKIQQITRSRAILTTVLLCTILLFVYFYPVSSGANITQDVAKDRRWFESWYF</sequence>
<feature type="transmembrane region" description="Helical" evidence="10">
    <location>
        <begin position="214"/>
        <end position="235"/>
    </location>
</feature>
<comment type="pathway">
    <text evidence="2 10">Protein modification; protein glycosylation.</text>
</comment>
<reference evidence="13" key="1">
    <citation type="submission" date="2020-10" db="EMBL/GenBank/DDBJ databases">
        <authorList>
            <person name="Gilroy R."/>
        </authorList>
    </citation>
    <scope>NUCLEOTIDE SEQUENCE</scope>
    <source>
        <strain evidence="13">CHK197-8231</strain>
    </source>
</reference>
<dbReference type="Pfam" id="PF16192">
    <property type="entry name" value="PMT_4TMC"/>
    <property type="match status" value="1"/>
</dbReference>
<dbReference type="PANTHER" id="PTHR10050">
    <property type="entry name" value="DOLICHYL-PHOSPHATE-MANNOSE--PROTEIN MANNOSYLTRANSFERASE"/>
    <property type="match status" value="1"/>
</dbReference>
<dbReference type="GO" id="GO:0005886">
    <property type="term" value="C:plasma membrane"/>
    <property type="evidence" value="ECO:0007669"/>
    <property type="project" value="UniProtKB-SubCell"/>
</dbReference>
<dbReference type="GO" id="GO:0004169">
    <property type="term" value="F:dolichyl-phosphate-mannose-protein mannosyltransferase activity"/>
    <property type="evidence" value="ECO:0007669"/>
    <property type="project" value="UniProtKB-UniRule"/>
</dbReference>
<evidence type="ECO:0000256" key="6">
    <source>
        <dbReference type="ARBA" id="ARBA00022692"/>
    </source>
</evidence>
<dbReference type="GO" id="GO:0012505">
    <property type="term" value="C:endomembrane system"/>
    <property type="evidence" value="ECO:0007669"/>
    <property type="project" value="UniProtKB-SubCell"/>
</dbReference>
<reference evidence="13" key="2">
    <citation type="journal article" date="2021" name="PeerJ">
        <title>Extensive microbial diversity within the chicken gut microbiome revealed by metagenomics and culture.</title>
        <authorList>
            <person name="Gilroy R."/>
            <person name="Ravi A."/>
            <person name="Getino M."/>
            <person name="Pursley I."/>
            <person name="Horton D.L."/>
            <person name="Alikhan N.F."/>
            <person name="Baker D."/>
            <person name="Gharbi K."/>
            <person name="Hall N."/>
            <person name="Watson M."/>
            <person name="Adriaenssens E.M."/>
            <person name="Foster-Nyarko E."/>
            <person name="Jarju S."/>
            <person name="Secka A."/>
            <person name="Antonio M."/>
            <person name="Oren A."/>
            <person name="Chaudhuri R.R."/>
            <person name="La Ragione R."/>
            <person name="Hildebrand F."/>
            <person name="Pallen M.J."/>
        </authorList>
    </citation>
    <scope>NUCLEOTIDE SEQUENCE</scope>
    <source>
        <strain evidence="13">CHK197-8231</strain>
    </source>
</reference>
<accession>A0A9D1L3V3</accession>
<keyword evidence="5 10" id="KW-0808">Transferase</keyword>
<evidence type="ECO:0000256" key="4">
    <source>
        <dbReference type="ARBA" id="ARBA00022676"/>
    </source>
</evidence>
<dbReference type="AlphaFoldDB" id="A0A9D1L3V3"/>
<feature type="transmembrane region" description="Helical" evidence="10">
    <location>
        <begin position="20"/>
        <end position="39"/>
    </location>
</feature>
<feature type="transmembrane region" description="Helical" evidence="10">
    <location>
        <begin position="518"/>
        <end position="535"/>
    </location>
</feature>
<feature type="transmembrane region" description="Helical" evidence="10">
    <location>
        <begin position="267"/>
        <end position="286"/>
    </location>
</feature>
<keyword evidence="10" id="KW-1003">Cell membrane</keyword>
<dbReference type="EC" id="2.4.1.-" evidence="10"/>
<evidence type="ECO:0000256" key="7">
    <source>
        <dbReference type="ARBA" id="ARBA00022989"/>
    </source>
</evidence>
<evidence type="ECO:0000259" key="11">
    <source>
        <dbReference type="Pfam" id="PF02366"/>
    </source>
</evidence>
<comment type="function">
    <text evidence="10">Protein O-mannosyltransferase that catalyzes the transfer of a single mannose residue from a polyprenol phospho-mannosyl lipidic donor to the hydroxyl group of selected serine and threonine residues in acceptor proteins.</text>
</comment>
<feature type="transmembrane region" description="Helical" evidence="10">
    <location>
        <begin position="465"/>
        <end position="482"/>
    </location>
</feature>
<dbReference type="InterPro" id="IPR027005">
    <property type="entry name" value="PMT-like"/>
</dbReference>
<evidence type="ECO:0000256" key="9">
    <source>
        <dbReference type="ARBA" id="ARBA00093617"/>
    </source>
</evidence>